<evidence type="ECO:0000313" key="2">
    <source>
        <dbReference type="Proteomes" id="UP000265520"/>
    </source>
</evidence>
<dbReference type="Proteomes" id="UP000265520">
    <property type="component" value="Unassembled WGS sequence"/>
</dbReference>
<keyword evidence="2" id="KW-1185">Reference proteome</keyword>
<protein>
    <submittedName>
        <fullName evidence="1">Uncharacterized protein</fullName>
    </submittedName>
</protein>
<evidence type="ECO:0000313" key="1">
    <source>
        <dbReference type="EMBL" id="MCI51647.1"/>
    </source>
</evidence>
<name>A0A392STA2_9FABA</name>
<reference evidence="1 2" key="1">
    <citation type="journal article" date="2018" name="Front. Plant Sci.">
        <title>Red Clover (Trifolium pratense) and Zigzag Clover (T. medium) - A Picture of Genomic Similarities and Differences.</title>
        <authorList>
            <person name="Dluhosova J."/>
            <person name="Istvanek J."/>
            <person name="Nedelnik J."/>
            <person name="Repkova J."/>
        </authorList>
    </citation>
    <scope>NUCLEOTIDE SEQUENCE [LARGE SCALE GENOMIC DNA]</scope>
    <source>
        <strain evidence="2">cv. 10/8</strain>
        <tissue evidence="1">Leaf</tissue>
    </source>
</reference>
<proteinExistence type="predicted"/>
<feature type="non-terminal residue" evidence="1">
    <location>
        <position position="1"/>
    </location>
</feature>
<sequence>QENSAAENSAAENSVADSLSRQMQYATITTVQCEAWEG</sequence>
<dbReference type="AlphaFoldDB" id="A0A392STA2"/>
<organism evidence="1 2">
    <name type="scientific">Trifolium medium</name>
    <dbReference type="NCBI Taxonomy" id="97028"/>
    <lineage>
        <taxon>Eukaryota</taxon>
        <taxon>Viridiplantae</taxon>
        <taxon>Streptophyta</taxon>
        <taxon>Embryophyta</taxon>
        <taxon>Tracheophyta</taxon>
        <taxon>Spermatophyta</taxon>
        <taxon>Magnoliopsida</taxon>
        <taxon>eudicotyledons</taxon>
        <taxon>Gunneridae</taxon>
        <taxon>Pentapetalae</taxon>
        <taxon>rosids</taxon>
        <taxon>fabids</taxon>
        <taxon>Fabales</taxon>
        <taxon>Fabaceae</taxon>
        <taxon>Papilionoideae</taxon>
        <taxon>50 kb inversion clade</taxon>
        <taxon>NPAAA clade</taxon>
        <taxon>Hologalegina</taxon>
        <taxon>IRL clade</taxon>
        <taxon>Trifolieae</taxon>
        <taxon>Trifolium</taxon>
    </lineage>
</organism>
<comment type="caution">
    <text evidence="1">The sequence shown here is derived from an EMBL/GenBank/DDBJ whole genome shotgun (WGS) entry which is preliminary data.</text>
</comment>
<accession>A0A392STA2</accession>
<dbReference type="EMBL" id="LXQA010435225">
    <property type="protein sequence ID" value="MCI51647.1"/>
    <property type="molecule type" value="Genomic_DNA"/>
</dbReference>